<organism evidence="1 2">
    <name type="scientific">Enterobacter agglomerans</name>
    <name type="common">Erwinia herbicola</name>
    <name type="synonym">Pantoea agglomerans</name>
    <dbReference type="NCBI Taxonomy" id="549"/>
    <lineage>
        <taxon>Bacteria</taxon>
        <taxon>Pseudomonadati</taxon>
        <taxon>Pseudomonadota</taxon>
        <taxon>Gammaproteobacteria</taxon>
        <taxon>Enterobacterales</taxon>
        <taxon>Erwiniaceae</taxon>
        <taxon>Pantoea</taxon>
        <taxon>Pantoea agglomerans group</taxon>
    </lineage>
</organism>
<evidence type="ECO:0000313" key="1">
    <source>
        <dbReference type="EMBL" id="MSE19196.1"/>
    </source>
</evidence>
<evidence type="ECO:0008006" key="3">
    <source>
        <dbReference type="Google" id="ProtNLM"/>
    </source>
</evidence>
<protein>
    <recommendedName>
        <fullName evidence="3">Bacterial Ig-like domain-containing protein</fullName>
    </recommendedName>
</protein>
<dbReference type="Gene3D" id="2.60.40.10">
    <property type="entry name" value="Immunoglobulins"/>
    <property type="match status" value="1"/>
</dbReference>
<proteinExistence type="predicted"/>
<dbReference type="AlphaFoldDB" id="A0A7X2MTQ7"/>
<name>A0A7X2MTQ7_ENTAG</name>
<dbReference type="NCBIfam" id="NF033510">
    <property type="entry name" value="Ca_tandemer"/>
    <property type="match status" value="1"/>
</dbReference>
<gene>
    <name evidence="1" type="ORF">GKC49_30060</name>
</gene>
<dbReference type="EMBL" id="WKLC01002487">
    <property type="protein sequence ID" value="MSE19196.1"/>
    <property type="molecule type" value="Genomic_DNA"/>
</dbReference>
<comment type="caution">
    <text evidence="1">The sequence shown here is derived from an EMBL/GenBank/DDBJ whole genome shotgun (WGS) entry which is preliminary data.</text>
</comment>
<dbReference type="InterPro" id="IPR013783">
    <property type="entry name" value="Ig-like_fold"/>
</dbReference>
<accession>A0A7X2MTQ7</accession>
<sequence length="127" mass="12370">AGALVGIHNLPKVTLSPLFGDGVLNLAESLVTQTISGTVSGLAAGSSVRLTIGNTIVDAQVNADGSFSTAVSPAILSTLLNGNFTVSAAVTDPVGNVSSTSAGVSLGLFQPTLSVNTVFGDGVLSAA</sequence>
<feature type="non-terminal residue" evidence="1">
    <location>
        <position position="127"/>
    </location>
</feature>
<reference evidence="1 2" key="1">
    <citation type="submission" date="2019-11" db="EMBL/GenBank/DDBJ databases">
        <title>Draft Genome Sequence of Plant Growth-Promoting Rhizosphere-Associated Bacteria.</title>
        <authorList>
            <person name="Vasilyev I.Y."/>
            <person name="Radchenko V."/>
            <person name="Ilnitskaya E.V."/>
        </authorList>
    </citation>
    <scope>NUCLEOTIDE SEQUENCE [LARGE SCALE GENOMIC DNA]</scope>
    <source>
        <strain evidence="1 2">VRA_MhP_f</strain>
    </source>
</reference>
<dbReference type="Proteomes" id="UP000461948">
    <property type="component" value="Unassembled WGS sequence"/>
</dbReference>
<feature type="non-terminal residue" evidence="1">
    <location>
        <position position="1"/>
    </location>
</feature>
<evidence type="ECO:0000313" key="2">
    <source>
        <dbReference type="Proteomes" id="UP000461948"/>
    </source>
</evidence>